<dbReference type="InterPro" id="IPR003660">
    <property type="entry name" value="HAMP_dom"/>
</dbReference>
<dbReference type="InterPro" id="IPR010559">
    <property type="entry name" value="Sig_transdc_His_kin_internal"/>
</dbReference>
<evidence type="ECO:0000259" key="6">
    <source>
        <dbReference type="PROSITE" id="PS50885"/>
    </source>
</evidence>
<evidence type="ECO:0000313" key="7">
    <source>
        <dbReference type="EMBL" id="SHL24656.1"/>
    </source>
</evidence>
<dbReference type="InterPro" id="IPR050640">
    <property type="entry name" value="Bact_2-comp_sensor_kinase"/>
</dbReference>
<keyword evidence="5" id="KW-0812">Transmembrane</keyword>
<dbReference type="Proteomes" id="UP000184386">
    <property type="component" value="Unassembled WGS sequence"/>
</dbReference>
<dbReference type="CDD" id="cd06225">
    <property type="entry name" value="HAMP"/>
    <property type="match status" value="1"/>
</dbReference>
<dbReference type="STRING" id="1121322.SAMN02745136_04466"/>
<evidence type="ECO:0000256" key="4">
    <source>
        <dbReference type="ARBA" id="ARBA00022777"/>
    </source>
</evidence>
<dbReference type="Pfam" id="PF00672">
    <property type="entry name" value="HAMP"/>
    <property type="match status" value="1"/>
</dbReference>
<keyword evidence="8" id="KW-1185">Reference proteome</keyword>
<dbReference type="PANTHER" id="PTHR34220:SF7">
    <property type="entry name" value="SENSOR HISTIDINE KINASE YPDA"/>
    <property type="match status" value="1"/>
</dbReference>
<dbReference type="SUPFAM" id="SSF158472">
    <property type="entry name" value="HAMP domain-like"/>
    <property type="match status" value="1"/>
</dbReference>
<gene>
    <name evidence="7" type="ORF">SAMN02745136_04466</name>
</gene>
<dbReference type="PROSITE" id="PS50885">
    <property type="entry name" value="HAMP"/>
    <property type="match status" value="1"/>
</dbReference>
<dbReference type="AlphaFoldDB" id="A0A1M6Z2E6"/>
<evidence type="ECO:0000256" key="1">
    <source>
        <dbReference type="ARBA" id="ARBA00004370"/>
    </source>
</evidence>
<evidence type="ECO:0000256" key="5">
    <source>
        <dbReference type="SAM" id="Phobius"/>
    </source>
</evidence>
<dbReference type="Pfam" id="PF06580">
    <property type="entry name" value="His_kinase"/>
    <property type="match status" value="1"/>
</dbReference>
<organism evidence="7 8">
    <name type="scientific">Anaerocolumna jejuensis DSM 15929</name>
    <dbReference type="NCBI Taxonomy" id="1121322"/>
    <lineage>
        <taxon>Bacteria</taxon>
        <taxon>Bacillati</taxon>
        <taxon>Bacillota</taxon>
        <taxon>Clostridia</taxon>
        <taxon>Lachnospirales</taxon>
        <taxon>Lachnospiraceae</taxon>
        <taxon>Anaerocolumna</taxon>
    </lineage>
</organism>
<keyword evidence="4 7" id="KW-0418">Kinase</keyword>
<evidence type="ECO:0000256" key="3">
    <source>
        <dbReference type="ARBA" id="ARBA00022679"/>
    </source>
</evidence>
<dbReference type="SMART" id="SM00387">
    <property type="entry name" value="HATPase_c"/>
    <property type="match status" value="1"/>
</dbReference>
<accession>A0A1M6Z2E6</accession>
<protein>
    <submittedName>
        <fullName evidence="7">Two-component system, sensor histidine kinase YesM</fullName>
    </submittedName>
</protein>
<dbReference type="EMBL" id="FRAC01000027">
    <property type="protein sequence ID" value="SHL24656.1"/>
    <property type="molecule type" value="Genomic_DNA"/>
</dbReference>
<feature type="domain" description="HAMP" evidence="6">
    <location>
        <begin position="325"/>
        <end position="377"/>
    </location>
</feature>
<name>A0A1M6Z2E6_9FIRM</name>
<keyword evidence="5" id="KW-0472">Membrane</keyword>
<dbReference type="Pfam" id="PF02518">
    <property type="entry name" value="HATPase_c"/>
    <property type="match status" value="1"/>
</dbReference>
<dbReference type="PANTHER" id="PTHR34220">
    <property type="entry name" value="SENSOR HISTIDINE KINASE YPDA"/>
    <property type="match status" value="1"/>
</dbReference>
<keyword evidence="5" id="KW-1133">Transmembrane helix</keyword>
<dbReference type="GO" id="GO:0016020">
    <property type="term" value="C:membrane"/>
    <property type="evidence" value="ECO:0007669"/>
    <property type="project" value="UniProtKB-SubCell"/>
</dbReference>
<feature type="transmembrane region" description="Helical" evidence="5">
    <location>
        <begin position="304"/>
        <end position="320"/>
    </location>
</feature>
<dbReference type="InterPro" id="IPR036890">
    <property type="entry name" value="HATPase_C_sf"/>
</dbReference>
<comment type="subcellular location">
    <subcellularLocation>
        <location evidence="1">Membrane</location>
    </subcellularLocation>
</comment>
<evidence type="ECO:0000313" key="8">
    <source>
        <dbReference type="Proteomes" id="UP000184386"/>
    </source>
</evidence>
<dbReference type="Gene3D" id="3.30.565.10">
    <property type="entry name" value="Histidine kinase-like ATPase, C-terminal domain"/>
    <property type="match status" value="1"/>
</dbReference>
<keyword evidence="3" id="KW-0808">Transferase</keyword>
<feature type="transmembrane region" description="Helical" evidence="5">
    <location>
        <begin position="20"/>
        <end position="37"/>
    </location>
</feature>
<dbReference type="SUPFAM" id="SSF55874">
    <property type="entry name" value="ATPase domain of HSP90 chaperone/DNA topoisomerase II/histidine kinase"/>
    <property type="match status" value="1"/>
</dbReference>
<dbReference type="Gene3D" id="6.10.340.10">
    <property type="match status" value="1"/>
</dbReference>
<sequence length="595" mass="69249">MKFIKRHFSVLKLSHKFTFLIMTIVVFPLVIFSIIFFDNIRDSRIKEKLKSVEINFTQNCEQIQKNVEMCQMSTQVMLNSQNFWNYVERFCSGEKIKTEELLEFYQGEIKALEKIVNSNPYLYQVRVYADYQGIPEMMPVLYKMDRVKRLAWAKEGLPESGTWQFDYEDEILPSFYASRDQHLVALVTYKELESGKIALIEVSTRMELLFANLYSGGDNEWTCFASDNGKYYFDLEKKSRWMDNIDEILKQKPESSGDTNYVLMTLDKEPVIVCFKSVKEIKGTLFRVISLKEDYAAVSKTKNIFWGCFFVIVIMLLLFSDKIVKVILRQFYEIMNTIHRVQKGDLDVRVRVSNADEIGELGQQINKMLEHITELMADNIKREILVKDSEIRALQNQINAHFIYNVLESIKMMAEIEEKFEISDAVTALGKLLRYSMKWVSQNVTVLEEIDYIKNYLALINLRFDYEIYLSLNMPERIYKQEIPKMSLQPIIENAIYHGIEELAEDTSIYMKGILYENYCIIEITDSGRGMSDEEIDRLQKKIQGEIETTGSSGNGIGLKNVQDRIKISFGSEYGISIASKIGCYTKVIVKIPLV</sequence>
<dbReference type="GO" id="GO:0000155">
    <property type="term" value="F:phosphorelay sensor kinase activity"/>
    <property type="evidence" value="ECO:0007669"/>
    <property type="project" value="InterPro"/>
</dbReference>
<dbReference type="RefSeq" id="WP_170866717.1">
    <property type="nucleotide sequence ID" value="NZ_FRAC01000027.1"/>
</dbReference>
<dbReference type="InterPro" id="IPR003594">
    <property type="entry name" value="HATPase_dom"/>
</dbReference>
<evidence type="ECO:0000256" key="2">
    <source>
        <dbReference type="ARBA" id="ARBA00022553"/>
    </source>
</evidence>
<proteinExistence type="predicted"/>
<keyword evidence="2" id="KW-0597">Phosphoprotein</keyword>
<dbReference type="SMART" id="SM00304">
    <property type="entry name" value="HAMP"/>
    <property type="match status" value="1"/>
</dbReference>
<reference evidence="7 8" key="1">
    <citation type="submission" date="2016-11" db="EMBL/GenBank/DDBJ databases">
        <authorList>
            <person name="Jaros S."/>
            <person name="Januszkiewicz K."/>
            <person name="Wedrychowicz H."/>
        </authorList>
    </citation>
    <scope>NUCLEOTIDE SEQUENCE [LARGE SCALE GENOMIC DNA]</scope>
    <source>
        <strain evidence="7 8">DSM 15929</strain>
    </source>
</reference>